<dbReference type="EMBL" id="AWUE01019037">
    <property type="protein sequence ID" value="OMO76919.1"/>
    <property type="molecule type" value="Genomic_DNA"/>
</dbReference>
<organism evidence="2 3">
    <name type="scientific">Corchorus olitorius</name>
    <dbReference type="NCBI Taxonomy" id="93759"/>
    <lineage>
        <taxon>Eukaryota</taxon>
        <taxon>Viridiplantae</taxon>
        <taxon>Streptophyta</taxon>
        <taxon>Embryophyta</taxon>
        <taxon>Tracheophyta</taxon>
        <taxon>Spermatophyta</taxon>
        <taxon>Magnoliopsida</taxon>
        <taxon>eudicotyledons</taxon>
        <taxon>Gunneridae</taxon>
        <taxon>Pentapetalae</taxon>
        <taxon>rosids</taxon>
        <taxon>malvids</taxon>
        <taxon>Malvales</taxon>
        <taxon>Malvaceae</taxon>
        <taxon>Grewioideae</taxon>
        <taxon>Apeibeae</taxon>
        <taxon>Corchorus</taxon>
    </lineage>
</organism>
<accession>A0A1R3I2Z3</accession>
<feature type="signal peptide" evidence="1">
    <location>
        <begin position="1"/>
        <end position="28"/>
    </location>
</feature>
<gene>
    <name evidence="2" type="ORF">COLO4_25433</name>
</gene>
<protein>
    <submittedName>
        <fullName evidence="2">Uncharacterized protein</fullName>
    </submittedName>
</protein>
<keyword evidence="3" id="KW-1185">Reference proteome</keyword>
<proteinExistence type="predicted"/>
<name>A0A1R3I2Z3_9ROSI</name>
<evidence type="ECO:0000256" key="1">
    <source>
        <dbReference type="SAM" id="SignalP"/>
    </source>
</evidence>
<evidence type="ECO:0000313" key="3">
    <source>
        <dbReference type="Proteomes" id="UP000187203"/>
    </source>
</evidence>
<evidence type="ECO:0000313" key="2">
    <source>
        <dbReference type="EMBL" id="OMO76919.1"/>
    </source>
</evidence>
<dbReference type="AlphaFoldDB" id="A0A1R3I2Z3"/>
<feature type="chain" id="PRO_5012481175" evidence="1">
    <location>
        <begin position="29"/>
        <end position="129"/>
    </location>
</feature>
<dbReference type="Proteomes" id="UP000187203">
    <property type="component" value="Unassembled WGS sequence"/>
</dbReference>
<reference evidence="3" key="1">
    <citation type="submission" date="2013-09" db="EMBL/GenBank/DDBJ databases">
        <title>Corchorus olitorius genome sequencing.</title>
        <authorList>
            <person name="Alam M."/>
            <person name="Haque M.S."/>
            <person name="Islam M.S."/>
            <person name="Emdad E.M."/>
            <person name="Islam M.M."/>
            <person name="Ahmed B."/>
            <person name="Halim A."/>
            <person name="Hossen Q.M.M."/>
            <person name="Hossain M.Z."/>
            <person name="Ahmed R."/>
            <person name="Khan M.M."/>
            <person name="Islam R."/>
            <person name="Rashid M.M."/>
            <person name="Khan S.A."/>
            <person name="Rahman M.S."/>
            <person name="Alam M."/>
            <person name="Yahiya A.S."/>
            <person name="Khan M.S."/>
            <person name="Azam M.S."/>
            <person name="Haque T."/>
            <person name="Lashkar M.Z.H."/>
            <person name="Akhand A.I."/>
            <person name="Morshed G."/>
            <person name="Roy S."/>
            <person name="Uddin K.S."/>
            <person name="Rabeya T."/>
            <person name="Hossain A.S."/>
            <person name="Chowdhury A."/>
            <person name="Snigdha A.R."/>
            <person name="Mortoza M.S."/>
            <person name="Matin S.A."/>
            <person name="Hoque S.M.E."/>
            <person name="Islam M.K."/>
            <person name="Roy D.K."/>
            <person name="Haider R."/>
            <person name="Moosa M.M."/>
            <person name="Elias S.M."/>
            <person name="Hasan A.M."/>
            <person name="Jahan S."/>
            <person name="Shafiuddin M."/>
            <person name="Mahmood N."/>
            <person name="Shommy N.S."/>
        </authorList>
    </citation>
    <scope>NUCLEOTIDE SEQUENCE [LARGE SCALE GENOMIC DNA]</scope>
    <source>
        <strain evidence="3">cv. O-4</strain>
    </source>
</reference>
<keyword evidence="1" id="KW-0732">Signal</keyword>
<sequence length="129" mass="13725">MAVLNYLSKPFCAFVVLSILLMIAPTWASRDNDQTKDLLIQFKVNVDQIINIITQLLNGKTPALIKSITQLLRVLQNVVIALVNNLNGRPLTGLLTELVQALVGILNGVPGGAGLDLGKLEGLLGGGRG</sequence>
<comment type="caution">
    <text evidence="2">The sequence shown here is derived from an EMBL/GenBank/DDBJ whole genome shotgun (WGS) entry which is preliminary data.</text>
</comment>